<dbReference type="InterPro" id="IPR000210">
    <property type="entry name" value="BTB/POZ_dom"/>
</dbReference>
<proteinExistence type="predicted"/>
<name>A0AAN5I8F1_9BILA</name>
<dbReference type="AlphaFoldDB" id="A0AAN5I8F1"/>
<evidence type="ECO:0000313" key="2">
    <source>
        <dbReference type="EMBL" id="GMR54121.1"/>
    </source>
</evidence>
<evidence type="ECO:0000259" key="1">
    <source>
        <dbReference type="PROSITE" id="PS50097"/>
    </source>
</evidence>
<reference evidence="3" key="1">
    <citation type="submission" date="2022-10" db="EMBL/GenBank/DDBJ databases">
        <title>Genome assembly of Pristionchus species.</title>
        <authorList>
            <person name="Yoshida K."/>
            <person name="Sommer R.J."/>
        </authorList>
    </citation>
    <scope>NUCLEOTIDE SEQUENCE [LARGE SCALE GENOMIC DNA]</scope>
    <source>
        <strain evidence="3">RS5460</strain>
    </source>
</reference>
<organism evidence="2 3">
    <name type="scientific">Pristionchus mayeri</name>
    <dbReference type="NCBI Taxonomy" id="1317129"/>
    <lineage>
        <taxon>Eukaryota</taxon>
        <taxon>Metazoa</taxon>
        <taxon>Ecdysozoa</taxon>
        <taxon>Nematoda</taxon>
        <taxon>Chromadorea</taxon>
        <taxon>Rhabditida</taxon>
        <taxon>Rhabditina</taxon>
        <taxon>Diplogasteromorpha</taxon>
        <taxon>Diplogasteroidea</taxon>
        <taxon>Neodiplogasteridae</taxon>
        <taxon>Pristionchus</taxon>
    </lineage>
</organism>
<dbReference type="Gene3D" id="3.30.710.10">
    <property type="entry name" value="Potassium Channel Kv1.1, Chain A"/>
    <property type="match status" value="1"/>
</dbReference>
<dbReference type="PANTHER" id="PTHR22744">
    <property type="entry name" value="HELIX LOOP HELIX PROTEIN 21-RELATED"/>
    <property type="match status" value="1"/>
</dbReference>
<feature type="non-terminal residue" evidence="2">
    <location>
        <position position="1"/>
    </location>
</feature>
<dbReference type="Proteomes" id="UP001328107">
    <property type="component" value="Unassembled WGS sequence"/>
</dbReference>
<accession>A0AAN5I8F1</accession>
<evidence type="ECO:0000313" key="3">
    <source>
        <dbReference type="Proteomes" id="UP001328107"/>
    </source>
</evidence>
<feature type="domain" description="BTB" evidence="1">
    <location>
        <begin position="32"/>
        <end position="113"/>
    </location>
</feature>
<dbReference type="PROSITE" id="PS50097">
    <property type="entry name" value="BTB"/>
    <property type="match status" value="1"/>
</dbReference>
<dbReference type="SMART" id="SM00225">
    <property type="entry name" value="BTB"/>
    <property type="match status" value="1"/>
</dbReference>
<sequence>SYFSSLAVTMASESTANPTPAPHDFYSDHPTSSCNLIIGDKTLKVSSELLGMHSHFFRSLFFKANTKKEEEMNEGTPNLIRTEIKDVRLDNVKVEEVIELLNIIYPSDAPITDDNVKFIIELADKYLFNVVLHECEQFLKNGSKLSKEDRLVIADKYHLCDLVDIIVKDLSKSEISGLISLKLSERTTKAMVKHLTSS</sequence>
<dbReference type="CDD" id="cd18186">
    <property type="entry name" value="BTB_POZ_ZBTB_KLHL-like"/>
    <property type="match status" value="1"/>
</dbReference>
<dbReference type="PANTHER" id="PTHR22744:SF14">
    <property type="entry name" value="BTB DOMAIN-CONTAINING PROTEIN-RELATED"/>
    <property type="match status" value="1"/>
</dbReference>
<gene>
    <name evidence="2" type="ORF">PMAYCL1PPCAC_24316</name>
</gene>
<dbReference type="EMBL" id="BTRK01000005">
    <property type="protein sequence ID" value="GMR54121.1"/>
    <property type="molecule type" value="Genomic_DNA"/>
</dbReference>
<keyword evidence="3" id="KW-1185">Reference proteome</keyword>
<dbReference type="Pfam" id="PF00651">
    <property type="entry name" value="BTB"/>
    <property type="match status" value="1"/>
</dbReference>
<dbReference type="SUPFAM" id="SSF54695">
    <property type="entry name" value="POZ domain"/>
    <property type="match status" value="1"/>
</dbReference>
<dbReference type="InterPro" id="IPR011333">
    <property type="entry name" value="SKP1/BTB/POZ_sf"/>
</dbReference>
<comment type="caution">
    <text evidence="2">The sequence shown here is derived from an EMBL/GenBank/DDBJ whole genome shotgun (WGS) entry which is preliminary data.</text>
</comment>
<protein>
    <recommendedName>
        <fullName evidence="1">BTB domain-containing protein</fullName>
    </recommendedName>
</protein>